<dbReference type="GO" id="GO:0008171">
    <property type="term" value="F:O-methyltransferase activity"/>
    <property type="evidence" value="ECO:0007669"/>
    <property type="project" value="InterPro"/>
</dbReference>
<accession>A0A0E0BQV0</accession>
<dbReference type="GO" id="GO:0032259">
    <property type="term" value="P:methylation"/>
    <property type="evidence" value="ECO:0007669"/>
    <property type="project" value="UniProtKB-KW"/>
</dbReference>
<keyword evidence="2" id="KW-0808">Transferase</keyword>
<dbReference type="EnsemblPlants" id="OGLUM12G08440.1">
    <property type="protein sequence ID" value="OGLUM12G08440.1"/>
    <property type="gene ID" value="OGLUM12G08440"/>
</dbReference>
<dbReference type="Gene3D" id="1.10.10.10">
    <property type="entry name" value="Winged helix-like DNA-binding domain superfamily/Winged helix DNA-binding domain"/>
    <property type="match status" value="1"/>
</dbReference>
<sequence length="355" mass="37819">MGDRVSHRHETINAAAGDDDDQACMYALELLGGSVVSMTLKAAIELGLVDELLAAAGAAVTAEELAARLRLPAAAAAAAVDRMLRLLASYGVVRCATEAGPDGKARRSYAAAPVCKWLAAGSSGEGYYLKEAVSEGGTAFDKAYGMPMFQYLAQDGNEPSNTLFNQAMASHSVVITNKLLQFFRGFDDGAGVDVLVDVGGGTGATLRMITARHPHLRGVNYDLPHVIAQAPPVEAVEHVGGSMFDHVPSGSAILLKWILHLWGDEECVKILKNCYKALPAKGKVILVEYVLPASPEATLAAQEAFRLDVMMLNRLAGGKERTQQEFTDLAVDAGFSGDCKPTYIFTNVWALEFTK</sequence>
<dbReference type="PROSITE" id="PS51683">
    <property type="entry name" value="SAM_OMT_II"/>
    <property type="match status" value="1"/>
</dbReference>
<dbReference type="HOGENOM" id="CLU_005533_12_1_1"/>
<evidence type="ECO:0000313" key="7">
    <source>
        <dbReference type="EnsemblPlants" id="OGLUM12G08440.1"/>
    </source>
</evidence>
<evidence type="ECO:0000256" key="3">
    <source>
        <dbReference type="ARBA" id="ARBA00022691"/>
    </source>
</evidence>
<proteinExistence type="predicted"/>
<feature type="active site" description="Proton acceptor" evidence="4">
    <location>
        <position position="260"/>
    </location>
</feature>
<dbReference type="PANTHER" id="PTHR11746">
    <property type="entry name" value="O-METHYLTRANSFERASE"/>
    <property type="match status" value="1"/>
</dbReference>
<feature type="domain" description="O-methyltransferase dimerisation" evidence="6">
    <location>
        <begin position="28"/>
        <end position="119"/>
    </location>
</feature>
<evidence type="ECO:0000313" key="8">
    <source>
        <dbReference type="Proteomes" id="UP000026961"/>
    </source>
</evidence>
<dbReference type="PIRSF" id="PIRSF005739">
    <property type="entry name" value="O-mtase"/>
    <property type="match status" value="1"/>
</dbReference>
<dbReference type="Gramene" id="OGLUM12G08440.1">
    <property type="protein sequence ID" value="OGLUM12G08440.1"/>
    <property type="gene ID" value="OGLUM12G08440"/>
</dbReference>
<dbReference type="InterPro" id="IPR016461">
    <property type="entry name" value="COMT-like"/>
</dbReference>
<dbReference type="STRING" id="40148.A0A0E0BQV0"/>
<evidence type="ECO:0000259" key="5">
    <source>
        <dbReference type="Pfam" id="PF00891"/>
    </source>
</evidence>
<keyword evidence="1" id="KW-0489">Methyltransferase</keyword>
<dbReference type="Pfam" id="PF00891">
    <property type="entry name" value="Methyltransf_2"/>
    <property type="match status" value="1"/>
</dbReference>
<evidence type="ECO:0000256" key="4">
    <source>
        <dbReference type="PIRSR" id="PIRSR005739-1"/>
    </source>
</evidence>
<dbReference type="InterPro" id="IPR012967">
    <property type="entry name" value="COMT_dimerisation"/>
</dbReference>
<feature type="domain" description="O-methyltransferase C-terminal" evidence="5">
    <location>
        <begin position="127"/>
        <end position="336"/>
    </location>
</feature>
<evidence type="ECO:0000256" key="2">
    <source>
        <dbReference type="ARBA" id="ARBA00022679"/>
    </source>
</evidence>
<reference evidence="7" key="2">
    <citation type="submission" date="2018-05" db="EMBL/GenBank/DDBJ databases">
        <title>OgluRS3 (Oryza glumaepatula Reference Sequence Version 3).</title>
        <authorList>
            <person name="Zhang J."/>
            <person name="Kudrna D."/>
            <person name="Lee S."/>
            <person name="Talag J."/>
            <person name="Welchert J."/>
            <person name="Wing R.A."/>
        </authorList>
    </citation>
    <scope>NUCLEOTIDE SEQUENCE [LARGE SCALE GENOMIC DNA]</scope>
</reference>
<dbReference type="InterPro" id="IPR029063">
    <property type="entry name" value="SAM-dependent_MTases_sf"/>
</dbReference>
<evidence type="ECO:0008006" key="9">
    <source>
        <dbReference type="Google" id="ProtNLM"/>
    </source>
</evidence>
<dbReference type="Gene3D" id="3.40.50.150">
    <property type="entry name" value="Vaccinia Virus protein VP39"/>
    <property type="match status" value="1"/>
</dbReference>
<dbReference type="InterPro" id="IPR001077">
    <property type="entry name" value="COMT_C"/>
</dbReference>
<dbReference type="FunFam" id="1.10.10.10:FF:000473">
    <property type="entry name" value="Caffeic acid O-methyltransferase"/>
    <property type="match status" value="1"/>
</dbReference>
<keyword evidence="8" id="KW-1185">Reference proteome</keyword>
<evidence type="ECO:0000259" key="6">
    <source>
        <dbReference type="Pfam" id="PF08100"/>
    </source>
</evidence>
<protein>
    <recommendedName>
        <fullName evidence="9">O-methyltransferase domain-containing protein</fullName>
    </recommendedName>
</protein>
<dbReference type="SUPFAM" id="SSF46785">
    <property type="entry name" value="Winged helix' DNA-binding domain"/>
    <property type="match status" value="1"/>
</dbReference>
<dbReference type="InterPro" id="IPR036388">
    <property type="entry name" value="WH-like_DNA-bd_sf"/>
</dbReference>
<dbReference type="eggNOG" id="KOG3178">
    <property type="taxonomic scope" value="Eukaryota"/>
</dbReference>
<keyword evidence="3" id="KW-0949">S-adenosyl-L-methionine</keyword>
<evidence type="ECO:0000256" key="1">
    <source>
        <dbReference type="ARBA" id="ARBA00022603"/>
    </source>
</evidence>
<dbReference type="InterPro" id="IPR036390">
    <property type="entry name" value="WH_DNA-bd_sf"/>
</dbReference>
<dbReference type="SUPFAM" id="SSF53335">
    <property type="entry name" value="S-adenosyl-L-methionine-dependent methyltransferases"/>
    <property type="match status" value="1"/>
</dbReference>
<reference evidence="7" key="1">
    <citation type="submission" date="2015-04" db="UniProtKB">
        <authorList>
            <consortium name="EnsemblPlants"/>
        </authorList>
    </citation>
    <scope>IDENTIFICATION</scope>
</reference>
<dbReference type="AlphaFoldDB" id="A0A0E0BQV0"/>
<dbReference type="Proteomes" id="UP000026961">
    <property type="component" value="Chromosome 12"/>
</dbReference>
<name>A0A0E0BQV0_9ORYZ</name>
<dbReference type="GO" id="GO:0046983">
    <property type="term" value="F:protein dimerization activity"/>
    <property type="evidence" value="ECO:0007669"/>
    <property type="project" value="InterPro"/>
</dbReference>
<organism evidence="7">
    <name type="scientific">Oryza glumipatula</name>
    <dbReference type="NCBI Taxonomy" id="40148"/>
    <lineage>
        <taxon>Eukaryota</taxon>
        <taxon>Viridiplantae</taxon>
        <taxon>Streptophyta</taxon>
        <taxon>Embryophyta</taxon>
        <taxon>Tracheophyta</taxon>
        <taxon>Spermatophyta</taxon>
        <taxon>Magnoliopsida</taxon>
        <taxon>Liliopsida</taxon>
        <taxon>Poales</taxon>
        <taxon>Poaceae</taxon>
        <taxon>BOP clade</taxon>
        <taxon>Oryzoideae</taxon>
        <taxon>Oryzeae</taxon>
        <taxon>Oryzinae</taxon>
        <taxon>Oryza</taxon>
    </lineage>
</organism>
<dbReference type="Pfam" id="PF08100">
    <property type="entry name" value="Dimerisation"/>
    <property type="match status" value="1"/>
</dbReference>